<keyword evidence="1" id="KW-1133">Transmembrane helix</keyword>
<dbReference type="HOGENOM" id="CLU_1567919_0_0_0"/>
<dbReference type="eggNOG" id="ENOG5030TCC">
    <property type="taxonomic scope" value="Bacteria"/>
</dbReference>
<reference evidence="2 3" key="1">
    <citation type="journal article" date="2011" name="J. Bacteriol.">
        <title>Draft genome sequence of the anoxygenic filamentous phototrophic bacterium Oscillochloris trichoides subsp. DG-6.</title>
        <authorList>
            <person name="Kuznetsov B.B."/>
            <person name="Ivanovsky R.N."/>
            <person name="Keppen O.I."/>
            <person name="Sukhacheva M.V."/>
            <person name="Bumazhkin B.K."/>
            <person name="Patutina E.O."/>
            <person name="Beletsky A.V."/>
            <person name="Mardanov A.V."/>
            <person name="Baslerov R.V."/>
            <person name="Panteleeva A.N."/>
            <person name="Kolganova T.V."/>
            <person name="Ravin N.V."/>
            <person name="Skryabin K.G."/>
        </authorList>
    </citation>
    <scope>NUCLEOTIDE SEQUENCE [LARGE SCALE GENOMIC DNA]</scope>
    <source>
        <strain evidence="2 3">DG-6</strain>
    </source>
</reference>
<dbReference type="Proteomes" id="UP000054010">
    <property type="component" value="Unassembled WGS sequence"/>
</dbReference>
<keyword evidence="1" id="KW-0472">Membrane</keyword>
<comment type="caution">
    <text evidence="2">The sequence shown here is derived from an EMBL/GenBank/DDBJ whole genome shotgun (WGS) entry which is preliminary data.</text>
</comment>
<dbReference type="STRING" id="765420.OSCT_0691"/>
<sequence>MKQAGQSLILVAIMLPVLVVFVLLVVEVAERRLEVAMIEDALHHATRSAVQSLDYAALAANNQALRAPADCVAVTLAEAGACAEVVEIADRFLRTNLSTVRGLAEPVDQIAARVRWTVRPNGGACSFQSGQTQSAATPLLCAEVQPLMRGIVGWGHYSPWIHAGDTLDVVRGS</sequence>
<keyword evidence="3" id="KW-1185">Reference proteome</keyword>
<evidence type="ECO:0000256" key="1">
    <source>
        <dbReference type="SAM" id="Phobius"/>
    </source>
</evidence>
<protein>
    <submittedName>
        <fullName evidence="2">Uncharacterized protein</fullName>
    </submittedName>
</protein>
<accession>E1IBJ0</accession>
<keyword evidence="1" id="KW-0812">Transmembrane</keyword>
<gene>
    <name evidence="2" type="ORF">OSCT_0691</name>
</gene>
<name>E1IBJ0_9CHLR</name>
<proteinExistence type="predicted"/>
<evidence type="ECO:0000313" key="3">
    <source>
        <dbReference type="Proteomes" id="UP000054010"/>
    </source>
</evidence>
<feature type="transmembrane region" description="Helical" evidence="1">
    <location>
        <begin position="6"/>
        <end position="26"/>
    </location>
</feature>
<evidence type="ECO:0000313" key="2">
    <source>
        <dbReference type="EMBL" id="EFO81409.1"/>
    </source>
</evidence>
<dbReference type="EMBL" id="ADVR01000012">
    <property type="protein sequence ID" value="EFO81409.1"/>
    <property type="molecule type" value="Genomic_DNA"/>
</dbReference>
<organism evidence="2 3">
    <name type="scientific">Oscillochloris trichoides DG-6</name>
    <dbReference type="NCBI Taxonomy" id="765420"/>
    <lineage>
        <taxon>Bacteria</taxon>
        <taxon>Bacillati</taxon>
        <taxon>Chloroflexota</taxon>
        <taxon>Chloroflexia</taxon>
        <taxon>Chloroflexales</taxon>
        <taxon>Chloroflexineae</taxon>
        <taxon>Oscillochloridaceae</taxon>
        <taxon>Oscillochloris</taxon>
    </lineage>
</organism>
<dbReference type="OrthoDB" id="155983at2"/>
<dbReference type="AlphaFoldDB" id="E1IBJ0"/>